<name>M2WDL2_9MICC</name>
<dbReference type="EMBL" id="ANHZ02000011">
    <property type="protein sequence ID" value="EME36592.1"/>
    <property type="molecule type" value="Genomic_DNA"/>
</dbReference>
<evidence type="ECO:0008006" key="3">
    <source>
        <dbReference type="Google" id="ProtNLM"/>
    </source>
</evidence>
<dbReference type="Pfam" id="PF04328">
    <property type="entry name" value="Sel_put"/>
    <property type="match status" value="1"/>
</dbReference>
<accession>M2WDL2</accession>
<sequence>MTSILEAVSSLKRFADGVLGADKYQRYLEHHRAHGCEGEKPMSEREFWRSWQDWQERHPEGRCC</sequence>
<evidence type="ECO:0000313" key="1">
    <source>
        <dbReference type="EMBL" id="EME36592.1"/>
    </source>
</evidence>
<reference evidence="1 2" key="1">
    <citation type="journal article" date="2014" name="Genome Announc.">
        <title>Draft Genome Sequence of Kocuria palustris PEL.</title>
        <authorList>
            <person name="Sharma G."/>
            <person name="Khatri I."/>
            <person name="Subramanian S."/>
        </authorList>
    </citation>
    <scope>NUCLEOTIDE SEQUENCE [LARGE SCALE GENOMIC DNA]</scope>
    <source>
        <strain evidence="1 2">PEL</strain>
    </source>
</reference>
<organism evidence="1 2">
    <name type="scientific">Kocuria palustris PEL</name>
    <dbReference type="NCBI Taxonomy" id="1236550"/>
    <lineage>
        <taxon>Bacteria</taxon>
        <taxon>Bacillati</taxon>
        <taxon>Actinomycetota</taxon>
        <taxon>Actinomycetes</taxon>
        <taxon>Micrococcales</taxon>
        <taxon>Micrococcaceae</taxon>
        <taxon>Kocuria</taxon>
    </lineage>
</organism>
<dbReference type="AlphaFoldDB" id="M2WDL2"/>
<comment type="caution">
    <text evidence="1">The sequence shown here is derived from an EMBL/GenBank/DDBJ whole genome shotgun (WGS) entry which is preliminary data.</text>
</comment>
<gene>
    <name evidence="1" type="ORF">C884_00266</name>
</gene>
<dbReference type="STRING" id="71999.KPaMU14_02010"/>
<dbReference type="InterPro" id="IPR007423">
    <property type="entry name" value="Sel_put"/>
</dbReference>
<dbReference type="RefSeq" id="WP_006214680.1">
    <property type="nucleotide sequence ID" value="NZ_ANHZ02000011.1"/>
</dbReference>
<proteinExistence type="predicted"/>
<keyword evidence="2" id="KW-1185">Reference proteome</keyword>
<protein>
    <recommendedName>
        <fullName evidence="3">Small protein yjiX</fullName>
    </recommendedName>
</protein>
<dbReference type="Proteomes" id="UP000009877">
    <property type="component" value="Unassembled WGS sequence"/>
</dbReference>
<evidence type="ECO:0000313" key="2">
    <source>
        <dbReference type="Proteomes" id="UP000009877"/>
    </source>
</evidence>